<protein>
    <recommendedName>
        <fullName evidence="4">DUF4181 domain-containing protein</fullName>
    </recommendedName>
</protein>
<dbReference type="Pfam" id="PF13789">
    <property type="entry name" value="DUF4181"/>
    <property type="match status" value="1"/>
</dbReference>
<evidence type="ECO:0000313" key="3">
    <source>
        <dbReference type="Proteomes" id="UP000188184"/>
    </source>
</evidence>
<evidence type="ECO:0008006" key="4">
    <source>
        <dbReference type="Google" id="ProtNLM"/>
    </source>
</evidence>
<keyword evidence="3" id="KW-1185">Reference proteome</keyword>
<name>A0A1Q2KYR6_9BACL</name>
<sequence length="134" mass="15467">MDWLRLLIFTVLLFVMIGLVKAVLRKTLNIKKQEKEFFSYNYVSDSHKKVDRICRYASVIIYVPLVYFAILGEISGKWLLVGPILVTAGDYTVRAFFEWKQSAYPKQAVLTVSELTIIVMGFLAIFQFDILGLF</sequence>
<dbReference type="KEGG" id="pmar:B0X71_09510"/>
<gene>
    <name evidence="2" type="ORF">B0X71_09510</name>
</gene>
<organism evidence="2 3">
    <name type="scientific">Planococcus lenghuensis</name>
    <dbReference type="NCBI Taxonomy" id="2213202"/>
    <lineage>
        <taxon>Bacteria</taxon>
        <taxon>Bacillati</taxon>
        <taxon>Bacillota</taxon>
        <taxon>Bacilli</taxon>
        <taxon>Bacillales</taxon>
        <taxon>Caryophanaceae</taxon>
        <taxon>Planococcus</taxon>
    </lineage>
</organism>
<feature type="transmembrane region" description="Helical" evidence="1">
    <location>
        <begin position="78"/>
        <end position="97"/>
    </location>
</feature>
<keyword evidence="1" id="KW-0812">Transmembrane</keyword>
<dbReference type="Proteomes" id="UP000188184">
    <property type="component" value="Chromosome"/>
</dbReference>
<feature type="transmembrane region" description="Helical" evidence="1">
    <location>
        <begin position="53"/>
        <end position="72"/>
    </location>
</feature>
<evidence type="ECO:0000256" key="1">
    <source>
        <dbReference type="SAM" id="Phobius"/>
    </source>
</evidence>
<keyword evidence="1" id="KW-0472">Membrane</keyword>
<evidence type="ECO:0000313" key="2">
    <source>
        <dbReference type="EMBL" id="AQQ53293.1"/>
    </source>
</evidence>
<reference evidence="2 3" key="1">
    <citation type="submission" date="2017-02" db="EMBL/GenBank/DDBJ databases">
        <title>The complete genomic sequence of a novel cold adapted crude oil-degrading bacterium Planococcus qaidamina Y42.</title>
        <authorList>
            <person name="Yang R."/>
        </authorList>
    </citation>
    <scope>NUCLEOTIDE SEQUENCE [LARGE SCALE GENOMIC DNA]</scope>
    <source>
        <strain evidence="2 3">Y42</strain>
    </source>
</reference>
<feature type="transmembrane region" description="Helical" evidence="1">
    <location>
        <begin position="109"/>
        <end position="128"/>
    </location>
</feature>
<dbReference type="EMBL" id="CP019640">
    <property type="protein sequence ID" value="AQQ53293.1"/>
    <property type="molecule type" value="Genomic_DNA"/>
</dbReference>
<keyword evidence="1" id="KW-1133">Transmembrane helix</keyword>
<dbReference type="InterPro" id="IPR025441">
    <property type="entry name" value="DUF4181"/>
</dbReference>
<feature type="transmembrane region" description="Helical" evidence="1">
    <location>
        <begin position="6"/>
        <end position="24"/>
    </location>
</feature>
<dbReference type="RefSeq" id="WP_077589182.1">
    <property type="nucleotide sequence ID" value="NZ_CP019640.1"/>
</dbReference>
<dbReference type="OrthoDB" id="2428213at2"/>
<proteinExistence type="predicted"/>
<dbReference type="AlphaFoldDB" id="A0A1Q2KYR6"/>
<accession>A0A1Q2KYR6</accession>